<organism evidence="1 2">
    <name type="scientific">Pseudomonas fragi</name>
    <dbReference type="NCBI Taxonomy" id="296"/>
    <lineage>
        <taxon>Bacteria</taxon>
        <taxon>Pseudomonadati</taxon>
        <taxon>Pseudomonadota</taxon>
        <taxon>Gammaproteobacteria</taxon>
        <taxon>Pseudomonadales</taxon>
        <taxon>Pseudomonadaceae</taxon>
        <taxon>Pseudomonas</taxon>
    </lineage>
</organism>
<evidence type="ECO:0000313" key="2">
    <source>
        <dbReference type="Proteomes" id="UP000564604"/>
    </source>
</evidence>
<sequence length="62" mass="6515">MTISKWIIILVCVGSTVVGTVVKTVIHNNSASEALPSKQIQQGKADAAFEARPSTRGGVKGY</sequence>
<proteinExistence type="predicted"/>
<accession>A0A9Q5FQ35</accession>
<dbReference type="EMBL" id="JAAQYX010000018">
    <property type="protein sequence ID" value="NNB50437.1"/>
    <property type="molecule type" value="Genomic_DNA"/>
</dbReference>
<protein>
    <submittedName>
        <fullName evidence="1">Uncharacterized protein</fullName>
    </submittedName>
</protein>
<dbReference type="AlphaFoldDB" id="A0A9Q5FQ35"/>
<gene>
    <name evidence="1" type="ORF">HBN89_14345</name>
</gene>
<evidence type="ECO:0000313" key="1">
    <source>
        <dbReference type="EMBL" id="NNB50437.1"/>
    </source>
</evidence>
<dbReference type="RefSeq" id="WP_169907695.1">
    <property type="nucleotide sequence ID" value="NZ_JAAQYX010000018.1"/>
</dbReference>
<comment type="caution">
    <text evidence="1">The sequence shown here is derived from an EMBL/GenBank/DDBJ whole genome shotgun (WGS) entry which is preliminary data.</text>
</comment>
<name>A0A9Q5FQ35_PSEFR</name>
<reference evidence="1 2" key="1">
    <citation type="journal article" date="2020" name="Front. Microbiol.">
        <title>Genetic Organization of the aprX-lipA2 Operon Affects the Proteolytic Potential of Pseudomonas Species in Milk.</title>
        <authorList>
            <person name="Maier C."/>
            <person name="Huptas C."/>
            <person name="von Neubeck M."/>
            <person name="Scherer S."/>
            <person name="Wenning M."/>
            <person name="Lucking G."/>
        </authorList>
    </citation>
    <scope>NUCLEOTIDE SEQUENCE [LARGE SCALE GENOMIC DNA]</scope>
    <source>
        <strain evidence="1 2">WS 5094</strain>
    </source>
</reference>
<dbReference type="Proteomes" id="UP000564604">
    <property type="component" value="Unassembled WGS sequence"/>
</dbReference>